<evidence type="ECO:0000259" key="2">
    <source>
        <dbReference type="Pfam" id="PF08450"/>
    </source>
</evidence>
<dbReference type="STRING" id="1297569.MESS2_760041"/>
<evidence type="ECO:0000256" key="1">
    <source>
        <dbReference type="ARBA" id="ARBA00022801"/>
    </source>
</evidence>
<dbReference type="Pfam" id="PF20067">
    <property type="entry name" value="SSL_N"/>
    <property type="match status" value="1"/>
</dbReference>
<dbReference type="OrthoDB" id="9775406at2"/>
<dbReference type="EMBL" id="CAUM01000146">
    <property type="protein sequence ID" value="CCV08519.1"/>
    <property type="molecule type" value="Genomic_DNA"/>
</dbReference>
<dbReference type="eggNOG" id="COG3386">
    <property type="taxonomic scope" value="Bacteria"/>
</dbReference>
<protein>
    <submittedName>
        <fullName evidence="3">SMP-30/Gluconolaconase/LRE domain protein</fullName>
    </submittedName>
</protein>
<dbReference type="PANTHER" id="PTHR47572:SF4">
    <property type="entry name" value="LACTONASE DRP35"/>
    <property type="match status" value="1"/>
</dbReference>
<evidence type="ECO:0000313" key="4">
    <source>
        <dbReference type="Proteomes" id="UP000012062"/>
    </source>
</evidence>
<dbReference type="PANTHER" id="PTHR47572">
    <property type="entry name" value="LIPOPROTEIN-RELATED"/>
    <property type="match status" value="1"/>
</dbReference>
<dbReference type="AlphaFoldDB" id="M5EU41"/>
<evidence type="ECO:0000313" key="3">
    <source>
        <dbReference type="EMBL" id="CCV08519.1"/>
    </source>
</evidence>
<dbReference type="Gene3D" id="2.120.10.30">
    <property type="entry name" value="TolB, C-terminal domain"/>
    <property type="match status" value="1"/>
</dbReference>
<dbReference type="InterPro" id="IPR013658">
    <property type="entry name" value="SGL"/>
</dbReference>
<keyword evidence="1" id="KW-0378">Hydrolase</keyword>
<dbReference type="InterPro" id="IPR051262">
    <property type="entry name" value="SMP-30/CGR1_Lactonase"/>
</dbReference>
<proteinExistence type="predicted"/>
<keyword evidence="4" id="KW-1185">Reference proteome</keyword>
<comment type="caution">
    <text evidence="3">The sequence shown here is derived from an EMBL/GenBank/DDBJ whole genome shotgun (WGS) entry which is preliminary data.</text>
</comment>
<dbReference type="Proteomes" id="UP000012062">
    <property type="component" value="Unassembled WGS sequence"/>
</dbReference>
<dbReference type="Pfam" id="PF08450">
    <property type="entry name" value="SGL"/>
    <property type="match status" value="1"/>
</dbReference>
<organism evidence="3 4">
    <name type="scientific">Mesorhizobium metallidurans STM 2683</name>
    <dbReference type="NCBI Taxonomy" id="1297569"/>
    <lineage>
        <taxon>Bacteria</taxon>
        <taxon>Pseudomonadati</taxon>
        <taxon>Pseudomonadota</taxon>
        <taxon>Alphaproteobacteria</taxon>
        <taxon>Hyphomicrobiales</taxon>
        <taxon>Phyllobacteriaceae</taxon>
        <taxon>Mesorhizobium</taxon>
    </lineage>
</organism>
<name>M5EU41_9HYPH</name>
<dbReference type="GO" id="GO:0016787">
    <property type="term" value="F:hydrolase activity"/>
    <property type="evidence" value="ECO:0007669"/>
    <property type="project" value="UniProtKB-KW"/>
</dbReference>
<sequence>MAKPLLDMSAARVFFDGIFTSPRVAHPEGVAVHSDGSIWCGTETGDLLRLAADGGSVERKGGTDGFLLGIAFDSAGNCFACDLRHAAIFRWDAATAHMERFASSGIRVPNYPIVDEARGWLYVSDSVGEDNRSGIFRYDLKTGDGALWCRQAMSFANGMAMAPDGNGLYVVESNAPCISYVPILADGTAGARQVVVEGMHNVPDGVAFAADGSLFISCYEPSRIYRWRRGKGLEVVIEDPAATTLAHPTNIAFKCDKLYTANLGRWHITEIDLSALPNADQLG</sequence>
<feature type="domain" description="SMP-30/Gluconolactonase/LRE-like region" evidence="2">
    <location>
        <begin position="132"/>
        <end position="259"/>
    </location>
</feature>
<gene>
    <name evidence="3" type="ORF">MESS2_760041</name>
</gene>
<accession>M5EU41</accession>
<dbReference type="SUPFAM" id="SSF63829">
    <property type="entry name" value="Calcium-dependent phosphotriesterase"/>
    <property type="match status" value="1"/>
</dbReference>
<dbReference type="RefSeq" id="WP_008877393.1">
    <property type="nucleotide sequence ID" value="NZ_CAUM01000146.1"/>
</dbReference>
<reference evidence="3 4" key="1">
    <citation type="submission" date="2013-02" db="EMBL/GenBank/DDBJ databases">
        <authorList>
            <person name="Genoscope - CEA"/>
        </authorList>
    </citation>
    <scope>NUCLEOTIDE SEQUENCE [LARGE SCALE GENOMIC DNA]</scope>
    <source>
        <strain evidence="3 4">STM 2683</strain>
    </source>
</reference>
<dbReference type="InterPro" id="IPR011042">
    <property type="entry name" value="6-blade_b-propeller_TolB-like"/>
</dbReference>